<evidence type="ECO:0000313" key="3">
    <source>
        <dbReference type="EMBL" id="TNV15194.1"/>
    </source>
</evidence>
<keyword evidence="1" id="KW-1133">Transmembrane helix</keyword>
<feature type="transmembrane region" description="Helical" evidence="1">
    <location>
        <begin position="18"/>
        <end position="36"/>
    </location>
</feature>
<comment type="caution">
    <text evidence="3">The sequence shown here is derived from an EMBL/GenBank/DDBJ whole genome shotgun (WGS) entry which is preliminary data.</text>
</comment>
<reference evidence="3 4" key="1">
    <citation type="journal article" date="2011" name="Int. J. Syst. Evol. Microbiol.">
        <title>Ochrobactrum pecoris sp. nov., isolated from farm animals.</title>
        <authorList>
            <person name="Kampfer P."/>
            <person name="Huber B."/>
            <person name="Busse H.J."/>
            <person name="Scholz H.C."/>
            <person name="Tomaso H."/>
            <person name="Hotzel H."/>
            <person name="Melzer F."/>
        </authorList>
    </citation>
    <scope>NUCLEOTIDE SEQUENCE [LARGE SCALE GENOMIC DNA]</scope>
    <source>
        <strain evidence="3 4">08RB2639</strain>
    </source>
</reference>
<dbReference type="EMBL" id="JACIEX010000001">
    <property type="protein sequence ID" value="MBB4092387.1"/>
    <property type="molecule type" value="Genomic_DNA"/>
</dbReference>
<reference evidence="2 5" key="3">
    <citation type="submission" date="2020-08" db="EMBL/GenBank/DDBJ databases">
        <title>Genomic Encyclopedia of Type Strains, Phase IV (KMG-IV): sequencing the most valuable type-strain genomes for metagenomic binning, comparative biology and taxonomic classification.</title>
        <authorList>
            <person name="Goeker M."/>
        </authorList>
    </citation>
    <scope>NUCLEOTIDE SEQUENCE [LARGE SCALE GENOMIC DNA]</scope>
    <source>
        <strain evidence="2 5">DSM 23868</strain>
    </source>
</reference>
<sequence>MHEIDHDPNEPKIDRDSFPWWLAWIVVCVGWFGFWHYGLIEWYSAALGLGTGTLLAGWAIDKTGNRIPESWRGKR</sequence>
<evidence type="ECO:0000313" key="5">
    <source>
        <dbReference type="Proteomes" id="UP000553980"/>
    </source>
</evidence>
<name>A0A5C5CVS5_9HYPH</name>
<dbReference type="EMBL" id="VEWK01000001">
    <property type="protein sequence ID" value="TNV15194.1"/>
    <property type="molecule type" value="Genomic_DNA"/>
</dbReference>
<keyword evidence="1" id="KW-0812">Transmembrane</keyword>
<dbReference type="AlphaFoldDB" id="A0A5C5CVS5"/>
<accession>A0A5C5CVS5</accession>
<evidence type="ECO:0000313" key="4">
    <source>
        <dbReference type="Proteomes" id="UP000313390"/>
    </source>
</evidence>
<proteinExistence type="predicted"/>
<keyword evidence="5" id="KW-1185">Reference proteome</keyword>
<reference evidence="3" key="2">
    <citation type="submission" date="2019-06" db="EMBL/GenBank/DDBJ databases">
        <authorList>
            <person name="Hu M."/>
        </authorList>
    </citation>
    <scope>NUCLEOTIDE SEQUENCE</scope>
    <source>
        <strain evidence="3">08RB2639</strain>
    </source>
</reference>
<organism evidence="3 4">
    <name type="scientific">Brucella pecoris</name>
    <dbReference type="NCBI Taxonomy" id="867683"/>
    <lineage>
        <taxon>Bacteria</taxon>
        <taxon>Pseudomonadati</taxon>
        <taxon>Pseudomonadota</taxon>
        <taxon>Alphaproteobacteria</taxon>
        <taxon>Hyphomicrobiales</taxon>
        <taxon>Brucellaceae</taxon>
        <taxon>Brucella/Ochrobactrum group</taxon>
        <taxon>Brucella</taxon>
    </lineage>
</organism>
<protein>
    <submittedName>
        <fullName evidence="3">Uncharacterized protein</fullName>
    </submittedName>
</protein>
<dbReference type="OrthoDB" id="8377420at2"/>
<evidence type="ECO:0000256" key="1">
    <source>
        <dbReference type="SAM" id="Phobius"/>
    </source>
</evidence>
<evidence type="ECO:0000313" key="2">
    <source>
        <dbReference type="EMBL" id="MBB4092387.1"/>
    </source>
</evidence>
<dbReference type="Proteomes" id="UP000553980">
    <property type="component" value="Unassembled WGS sequence"/>
</dbReference>
<dbReference type="Proteomes" id="UP000313390">
    <property type="component" value="Unassembled WGS sequence"/>
</dbReference>
<gene>
    <name evidence="3" type="ORF">FIB18_00060</name>
    <name evidence="2" type="ORF">GGQ79_000860</name>
</gene>
<keyword evidence="1" id="KW-0472">Membrane</keyword>
<dbReference type="RefSeq" id="WP_140018834.1">
    <property type="nucleotide sequence ID" value="NZ_JACIEX010000001.1"/>
</dbReference>